<dbReference type="EMBL" id="MHQB01000028">
    <property type="protein sequence ID" value="OGZ93777.1"/>
    <property type="molecule type" value="Genomic_DNA"/>
</dbReference>
<accession>A0A1G2K2Y6</accession>
<organism evidence="3 4">
    <name type="scientific">Candidatus Sungbacteria bacterium GWC2_49_10</name>
    <dbReference type="NCBI Taxonomy" id="1802263"/>
    <lineage>
        <taxon>Bacteria</taxon>
        <taxon>Candidatus Sungiibacteriota</taxon>
    </lineage>
</organism>
<evidence type="ECO:0000313" key="3">
    <source>
        <dbReference type="EMBL" id="OGZ93777.1"/>
    </source>
</evidence>
<comment type="similarity">
    <text evidence="1">Belongs to the ComF/GntX family.</text>
</comment>
<dbReference type="Gene3D" id="3.40.50.2020">
    <property type="match status" value="1"/>
</dbReference>
<evidence type="ECO:0000256" key="1">
    <source>
        <dbReference type="ARBA" id="ARBA00008007"/>
    </source>
</evidence>
<dbReference type="PANTHER" id="PTHR47505:SF1">
    <property type="entry name" value="DNA UTILIZATION PROTEIN YHGH"/>
    <property type="match status" value="1"/>
</dbReference>
<dbReference type="AlphaFoldDB" id="A0A1G2K2Y6"/>
<proteinExistence type="inferred from homology"/>
<dbReference type="InterPro" id="IPR000836">
    <property type="entry name" value="PRTase_dom"/>
</dbReference>
<evidence type="ECO:0000313" key="4">
    <source>
        <dbReference type="Proteomes" id="UP000177392"/>
    </source>
</evidence>
<dbReference type="CDD" id="cd06223">
    <property type="entry name" value="PRTases_typeI"/>
    <property type="match status" value="1"/>
</dbReference>
<sequence length="252" mass="28092">MELHGFDRKNKTAENWTMKFLTAARVFVLDVLFPDACVSCMSEGTPLCSSCENFLTSIPPTCIVCKKFSPGKNRTPAGRTCPPCREKTAISHFFSPFSYQSKPANSIIHSLKYKRIRSLAPVMAEILGNYLLRFRISVPAGAVLVPVPLHPRRERERGFNQSELIARDLGAILGIPFESLLFRSRPTYPQTPLDYAARRTNVENAFSAHTNTRHKLAILVDDVKTTGATLDAAARALKKAGVKRVWAITFTH</sequence>
<evidence type="ECO:0000259" key="2">
    <source>
        <dbReference type="Pfam" id="PF00156"/>
    </source>
</evidence>
<dbReference type="SUPFAM" id="SSF53271">
    <property type="entry name" value="PRTase-like"/>
    <property type="match status" value="1"/>
</dbReference>
<reference evidence="3 4" key="1">
    <citation type="journal article" date="2016" name="Nat. Commun.">
        <title>Thousands of microbial genomes shed light on interconnected biogeochemical processes in an aquifer system.</title>
        <authorList>
            <person name="Anantharaman K."/>
            <person name="Brown C.T."/>
            <person name="Hug L.A."/>
            <person name="Sharon I."/>
            <person name="Castelle C.J."/>
            <person name="Probst A.J."/>
            <person name="Thomas B.C."/>
            <person name="Singh A."/>
            <person name="Wilkins M.J."/>
            <person name="Karaoz U."/>
            <person name="Brodie E.L."/>
            <person name="Williams K.H."/>
            <person name="Hubbard S.S."/>
            <person name="Banfield J.F."/>
        </authorList>
    </citation>
    <scope>NUCLEOTIDE SEQUENCE [LARGE SCALE GENOMIC DNA]</scope>
</reference>
<comment type="caution">
    <text evidence="3">The sequence shown here is derived from an EMBL/GenBank/DDBJ whole genome shotgun (WGS) entry which is preliminary data.</text>
</comment>
<gene>
    <name evidence="3" type="ORF">A2131_00960</name>
</gene>
<feature type="domain" description="Phosphoribosyltransferase" evidence="2">
    <location>
        <begin position="201"/>
        <end position="249"/>
    </location>
</feature>
<name>A0A1G2K2Y6_9BACT</name>
<protein>
    <recommendedName>
        <fullName evidence="2">Phosphoribosyltransferase domain-containing protein</fullName>
    </recommendedName>
</protein>
<dbReference type="PANTHER" id="PTHR47505">
    <property type="entry name" value="DNA UTILIZATION PROTEIN YHGH"/>
    <property type="match status" value="1"/>
</dbReference>
<dbReference type="InterPro" id="IPR051910">
    <property type="entry name" value="ComF/GntX_DNA_util-trans"/>
</dbReference>
<dbReference type="Pfam" id="PF00156">
    <property type="entry name" value="Pribosyltran"/>
    <property type="match status" value="1"/>
</dbReference>
<dbReference type="InterPro" id="IPR029057">
    <property type="entry name" value="PRTase-like"/>
</dbReference>
<dbReference type="Proteomes" id="UP000177392">
    <property type="component" value="Unassembled WGS sequence"/>
</dbReference>